<keyword evidence="1" id="KW-1133">Transmembrane helix</keyword>
<accession>A0A1W9KPS6</accession>
<feature type="transmembrane region" description="Helical" evidence="1">
    <location>
        <begin position="335"/>
        <end position="354"/>
    </location>
</feature>
<evidence type="ECO:0000313" key="4">
    <source>
        <dbReference type="Proteomes" id="UP000192505"/>
    </source>
</evidence>
<feature type="domain" description="Acyltransferase 3" evidence="2">
    <location>
        <begin position="19"/>
        <end position="349"/>
    </location>
</feature>
<sequence length="377" mass="42414">MSATPSHAARTFGTYLPTLDGWRAVAIGLVLLAHGSESMQLVFNSDWLAHSATFKKLGLLGVQLFFGLSGFLITSKLIEEESRRGQVSLRAFYIRRAFRILPASVFFLAVVGLLALNGVLDVSLGRWLSTLLFAANYTQAEHSWYLGHFWSLAVEEHFYFLWPAAFLLLKISRRRVAVVVVMALLIAVWRALDFRFQISGSSPAVFWGRTDIQADGILWGVLTALLYGDAVFKKRLQQWYAHPLGWPVLLAALLLIEALPSGNWKLDFALISLKAMLIPLLILGTVVQDKRLTSRLLESTPLRMVGRLSYSLYLWQQLFLVWNDERVAGLAWVQVFPYNLITVFVCASLSLLLIENPLIALGHRLAQKQTKLKTSRV</sequence>
<protein>
    <recommendedName>
        <fullName evidence="2">Acyltransferase 3 domain-containing protein</fullName>
    </recommendedName>
</protein>
<dbReference type="GO" id="GO:0016747">
    <property type="term" value="F:acyltransferase activity, transferring groups other than amino-acyl groups"/>
    <property type="evidence" value="ECO:0007669"/>
    <property type="project" value="InterPro"/>
</dbReference>
<reference evidence="3 4" key="1">
    <citation type="submission" date="2017-01" db="EMBL/GenBank/DDBJ databases">
        <title>Novel large sulfur bacteria in the metagenomes of groundwater-fed chemosynthetic microbial mats in the Lake Huron basin.</title>
        <authorList>
            <person name="Sharrar A.M."/>
            <person name="Flood B.E."/>
            <person name="Bailey J.V."/>
            <person name="Jones D.S."/>
            <person name="Biddanda B."/>
            <person name="Ruberg S.A."/>
            <person name="Marcus D.N."/>
            <person name="Dick G.J."/>
        </authorList>
    </citation>
    <scope>NUCLEOTIDE SEQUENCE [LARGE SCALE GENOMIC DNA]</scope>
    <source>
        <strain evidence="3">A7</strain>
    </source>
</reference>
<dbReference type="InterPro" id="IPR050879">
    <property type="entry name" value="Acyltransferase_3"/>
</dbReference>
<feature type="transmembrane region" description="Helical" evidence="1">
    <location>
        <begin position="57"/>
        <end position="78"/>
    </location>
</feature>
<evidence type="ECO:0000313" key="3">
    <source>
        <dbReference type="EMBL" id="OQW86169.1"/>
    </source>
</evidence>
<proteinExistence type="predicted"/>
<dbReference type="Pfam" id="PF01757">
    <property type="entry name" value="Acyl_transf_3"/>
    <property type="match status" value="1"/>
</dbReference>
<feature type="transmembrane region" description="Helical" evidence="1">
    <location>
        <begin position="176"/>
        <end position="192"/>
    </location>
</feature>
<comment type="caution">
    <text evidence="3">The sequence shown here is derived from an EMBL/GenBank/DDBJ whole genome shotgun (WGS) entry which is preliminary data.</text>
</comment>
<dbReference type="Proteomes" id="UP000192505">
    <property type="component" value="Unassembled WGS sequence"/>
</dbReference>
<keyword evidence="1" id="KW-0472">Membrane</keyword>
<feature type="transmembrane region" description="Helical" evidence="1">
    <location>
        <begin position="98"/>
        <end position="120"/>
    </location>
</feature>
<dbReference type="PANTHER" id="PTHR23028">
    <property type="entry name" value="ACETYLTRANSFERASE"/>
    <property type="match status" value="1"/>
</dbReference>
<evidence type="ECO:0000259" key="2">
    <source>
        <dbReference type="Pfam" id="PF01757"/>
    </source>
</evidence>
<dbReference type="GO" id="GO:0009103">
    <property type="term" value="P:lipopolysaccharide biosynthetic process"/>
    <property type="evidence" value="ECO:0007669"/>
    <property type="project" value="TreeGrafter"/>
</dbReference>
<gene>
    <name evidence="3" type="ORF">BWK72_18625</name>
</gene>
<feature type="transmembrane region" description="Helical" evidence="1">
    <location>
        <begin position="149"/>
        <end position="169"/>
    </location>
</feature>
<organism evidence="3 4">
    <name type="scientific">Rhodoferax ferrireducens</name>
    <dbReference type="NCBI Taxonomy" id="192843"/>
    <lineage>
        <taxon>Bacteria</taxon>
        <taxon>Pseudomonadati</taxon>
        <taxon>Pseudomonadota</taxon>
        <taxon>Betaproteobacteria</taxon>
        <taxon>Burkholderiales</taxon>
        <taxon>Comamonadaceae</taxon>
        <taxon>Rhodoferax</taxon>
    </lineage>
</organism>
<dbReference type="AlphaFoldDB" id="A0A1W9KPS6"/>
<dbReference type="InterPro" id="IPR002656">
    <property type="entry name" value="Acyl_transf_3_dom"/>
</dbReference>
<dbReference type="PANTHER" id="PTHR23028:SF53">
    <property type="entry name" value="ACYL_TRANSF_3 DOMAIN-CONTAINING PROTEIN"/>
    <property type="match status" value="1"/>
</dbReference>
<dbReference type="GO" id="GO:0016020">
    <property type="term" value="C:membrane"/>
    <property type="evidence" value="ECO:0007669"/>
    <property type="project" value="TreeGrafter"/>
</dbReference>
<dbReference type="EMBL" id="MTEI01000021">
    <property type="protein sequence ID" value="OQW86169.1"/>
    <property type="molecule type" value="Genomic_DNA"/>
</dbReference>
<keyword evidence="1" id="KW-0812">Transmembrane</keyword>
<name>A0A1W9KPS6_9BURK</name>
<evidence type="ECO:0000256" key="1">
    <source>
        <dbReference type="SAM" id="Phobius"/>
    </source>
</evidence>
<feature type="transmembrane region" description="Helical" evidence="1">
    <location>
        <begin position="244"/>
        <end position="262"/>
    </location>
</feature>
<feature type="transmembrane region" description="Helical" evidence="1">
    <location>
        <begin position="268"/>
        <end position="287"/>
    </location>
</feature>